<dbReference type="GeneID" id="56084569"/>
<gene>
    <name evidence="3" type="ORF">HZS54_18230</name>
</gene>
<dbReference type="EMBL" id="CP058909">
    <property type="protein sequence ID" value="QLH83450.1"/>
    <property type="molecule type" value="Genomic_DNA"/>
</dbReference>
<accession>A0A7D5TB80</accession>
<dbReference type="PROSITE" id="PS51257">
    <property type="entry name" value="PROKAR_LIPOPROTEIN"/>
    <property type="match status" value="1"/>
</dbReference>
<dbReference type="InterPro" id="IPR005948">
    <property type="entry name" value="ThiB-like"/>
</dbReference>
<dbReference type="Gene3D" id="3.40.190.10">
    <property type="entry name" value="Periplasmic binding protein-like II"/>
    <property type="match status" value="2"/>
</dbReference>
<evidence type="ECO:0000313" key="4">
    <source>
        <dbReference type="Proteomes" id="UP000509346"/>
    </source>
</evidence>
<evidence type="ECO:0000313" key="3">
    <source>
        <dbReference type="EMBL" id="QLH83450.1"/>
    </source>
</evidence>
<dbReference type="OrthoDB" id="130870at2157"/>
<feature type="compositionally biased region" description="Low complexity" evidence="2">
    <location>
        <begin position="32"/>
        <end position="68"/>
    </location>
</feature>
<evidence type="ECO:0000256" key="1">
    <source>
        <dbReference type="ARBA" id="ARBA00022729"/>
    </source>
</evidence>
<protein>
    <submittedName>
        <fullName evidence="3">Thiamine ABC transporter substrate-binding protein</fullName>
    </submittedName>
</protein>
<feature type="region of interest" description="Disordered" evidence="2">
    <location>
        <begin position="16"/>
        <end position="69"/>
    </location>
</feature>
<dbReference type="PANTHER" id="PTHR30006:SF2">
    <property type="entry name" value="ABC TRANSPORTER SUBSTRATE-BINDING PROTEIN"/>
    <property type="match status" value="1"/>
</dbReference>
<dbReference type="PANTHER" id="PTHR30006">
    <property type="entry name" value="THIAMINE-BINDING PERIPLASMIC PROTEIN-RELATED"/>
    <property type="match status" value="1"/>
</dbReference>
<keyword evidence="1" id="KW-0732">Signal</keyword>
<keyword evidence="4" id="KW-1185">Reference proteome</keyword>
<dbReference type="KEGG" id="hpel:HZS54_18230"/>
<dbReference type="RefSeq" id="WP_179918499.1">
    <property type="nucleotide sequence ID" value="NZ_CP058909.1"/>
</dbReference>
<organism evidence="3 4">
    <name type="scientific">Halosimplex pelagicum</name>
    <dbReference type="NCBI Taxonomy" id="869886"/>
    <lineage>
        <taxon>Archaea</taxon>
        <taxon>Methanobacteriati</taxon>
        <taxon>Methanobacteriota</taxon>
        <taxon>Stenosarchaea group</taxon>
        <taxon>Halobacteria</taxon>
        <taxon>Halobacteriales</taxon>
        <taxon>Haloarculaceae</taxon>
        <taxon>Halosimplex</taxon>
    </lineage>
</organism>
<dbReference type="Proteomes" id="UP000509346">
    <property type="component" value="Chromosome"/>
</dbReference>
<dbReference type="AlphaFoldDB" id="A0A7D5TB80"/>
<proteinExistence type="predicted"/>
<sequence length="397" mass="43174">MNRRRFLTAAGAGAAGLMAGCSAEPTDDGSTDTDGGSTDTPESGGTATEGDGTATADGTVTGTASGGTPLLRVGTYPSFVDAPSSSPGPWLKERFESEFDADLRWFAPENSMDYFLQRRQQGVSIDTDLFLGLAPENLVKADRAVGDGESLFTSVDTADLSNAGAIVDDYRFDPQERAIPVGASYISLVYNQNALDERGVAAPETFDDLASEPYENGLLVPNPQSSETGLEFMFWTIDQFGEDGYLDYWSDLMGNGTRILQDWGTAYDAYSNDEAPMVVSFSTDQVYADRYDQDMARHQVGFLNDSGYAYLEGAAPFTDTDKLGLATEFIDFVLQPEVQAEIAQRNVALPAVDNAELPSDYYDLVYEPEEIVSFGYDELMGNVEPWLNDWSRQIATQ</sequence>
<name>A0A7D5TB80_9EURY</name>
<dbReference type="SUPFAM" id="SSF53850">
    <property type="entry name" value="Periplasmic binding protein-like II"/>
    <property type="match status" value="1"/>
</dbReference>
<dbReference type="Pfam" id="PF13343">
    <property type="entry name" value="SBP_bac_6"/>
    <property type="match status" value="1"/>
</dbReference>
<dbReference type="GO" id="GO:0015888">
    <property type="term" value="P:thiamine transport"/>
    <property type="evidence" value="ECO:0007669"/>
    <property type="project" value="InterPro"/>
</dbReference>
<dbReference type="GO" id="GO:0030975">
    <property type="term" value="F:thiamine binding"/>
    <property type="evidence" value="ECO:0007669"/>
    <property type="project" value="InterPro"/>
</dbReference>
<reference evidence="3 4" key="1">
    <citation type="submission" date="2020-07" db="EMBL/GenBank/DDBJ databases">
        <title>Halosimplex litoreum sp. nov. and Halosimplex rubrum sp. nov., isolated from different salt environments.</title>
        <authorList>
            <person name="Cui H."/>
        </authorList>
    </citation>
    <scope>NUCLEOTIDE SEQUENCE [LARGE SCALE GENOMIC DNA]</scope>
    <source>
        <strain evidence="3 4">R2</strain>
    </source>
</reference>
<dbReference type="NCBIfam" id="TIGR01254">
    <property type="entry name" value="sfuA"/>
    <property type="match status" value="1"/>
</dbReference>
<evidence type="ECO:0000256" key="2">
    <source>
        <dbReference type="SAM" id="MobiDB-lite"/>
    </source>
</evidence>